<dbReference type="AlphaFoldDB" id="A0A975TUA3"/>
<keyword evidence="3" id="KW-1185">Reference proteome</keyword>
<dbReference type="Pfam" id="PF00117">
    <property type="entry name" value="GATase"/>
    <property type="match status" value="1"/>
</dbReference>
<dbReference type="GO" id="GO:0005829">
    <property type="term" value="C:cytosol"/>
    <property type="evidence" value="ECO:0007669"/>
    <property type="project" value="TreeGrafter"/>
</dbReference>
<sequence>MHLGILQTGHVPAEVAATDGPYATLFGNLFAHRGFTQTLWSVVDGEFPPGPEAADAWLVTGSRHGAYEDHPWIPPLEELIRAIRDANIPLVGSCFGHQIIAQALGGTVEKFKDGWSVGRTDYTVGDRTLSLNAWHQDQVTRLPPGATVHASSDFCANAIVAIGPRILTTQPHPEFENTVIETLITLKGDAVAPDRVAHAKAQLPLPNDNRLIADWLADVLEGADATQAPAFARKMPA</sequence>
<gene>
    <name evidence="2" type="ORF">KUL25_20580</name>
</gene>
<dbReference type="PANTHER" id="PTHR42695">
    <property type="entry name" value="GLUTAMINE AMIDOTRANSFERASE YLR126C-RELATED"/>
    <property type="match status" value="1"/>
</dbReference>
<proteinExistence type="predicted"/>
<dbReference type="PANTHER" id="PTHR42695:SF5">
    <property type="entry name" value="GLUTAMINE AMIDOTRANSFERASE YLR126C-RELATED"/>
    <property type="match status" value="1"/>
</dbReference>
<reference evidence="2 3" key="1">
    <citation type="submission" date="2021-07" db="EMBL/GenBank/DDBJ databases">
        <title>Karlodiniumbacter phycospheric gen. nov., sp. nov., a phycosphere bacterium isolated from karlodinium veneficum.</title>
        <authorList>
            <person name="Peng Y."/>
            <person name="Jiang L."/>
            <person name="Lee J."/>
        </authorList>
    </citation>
    <scope>NUCLEOTIDE SEQUENCE</scope>
    <source>
        <strain evidence="2 3">N5</strain>
    </source>
</reference>
<dbReference type="EMBL" id="JAIMBW010000001">
    <property type="protein sequence ID" value="MBY4895165.1"/>
    <property type="molecule type" value="Genomic_DNA"/>
</dbReference>
<evidence type="ECO:0000313" key="2">
    <source>
        <dbReference type="EMBL" id="QXL87768.1"/>
    </source>
</evidence>
<dbReference type="InterPro" id="IPR029062">
    <property type="entry name" value="Class_I_gatase-like"/>
</dbReference>
<keyword evidence="2" id="KW-0315">Glutamine amidotransferase</keyword>
<dbReference type="RefSeq" id="WP_257894621.1">
    <property type="nucleotide sequence ID" value="NZ_JAIMBW010000001.1"/>
</dbReference>
<dbReference type="SUPFAM" id="SSF52317">
    <property type="entry name" value="Class I glutamine amidotransferase-like"/>
    <property type="match status" value="1"/>
</dbReference>
<evidence type="ECO:0000313" key="3">
    <source>
        <dbReference type="Proteomes" id="UP000693972"/>
    </source>
</evidence>
<dbReference type="Proteomes" id="UP000693972">
    <property type="component" value="Unassembled WGS sequence"/>
</dbReference>
<dbReference type="Gene3D" id="3.40.50.880">
    <property type="match status" value="1"/>
</dbReference>
<dbReference type="PROSITE" id="PS51273">
    <property type="entry name" value="GATASE_TYPE_1"/>
    <property type="match status" value="1"/>
</dbReference>
<protein>
    <submittedName>
        <fullName evidence="2">Type 1 glutamine amidotransferase</fullName>
    </submittedName>
</protein>
<dbReference type="InterPro" id="IPR044992">
    <property type="entry name" value="ChyE-like"/>
</dbReference>
<dbReference type="InterPro" id="IPR017926">
    <property type="entry name" value="GATASE"/>
</dbReference>
<name>A0A975TUA3_9RHOB</name>
<dbReference type="EMBL" id="CP078073">
    <property type="protein sequence ID" value="QXL87768.1"/>
    <property type="molecule type" value="Genomic_DNA"/>
</dbReference>
<accession>A0A975TUA3</accession>
<evidence type="ECO:0000259" key="1">
    <source>
        <dbReference type="Pfam" id="PF00117"/>
    </source>
</evidence>
<organism evidence="2">
    <name type="scientific">Gymnodinialimonas phycosphaerae</name>
    <dbReference type="NCBI Taxonomy" id="2841589"/>
    <lineage>
        <taxon>Bacteria</taxon>
        <taxon>Pseudomonadati</taxon>
        <taxon>Pseudomonadota</taxon>
        <taxon>Alphaproteobacteria</taxon>
        <taxon>Rhodobacterales</taxon>
        <taxon>Paracoccaceae</taxon>
        <taxon>Gymnodinialimonas</taxon>
    </lineage>
</organism>
<feature type="domain" description="Glutamine amidotransferase" evidence="1">
    <location>
        <begin position="76"/>
        <end position="179"/>
    </location>
</feature>
<dbReference type="CDD" id="cd01741">
    <property type="entry name" value="GATase1_1"/>
    <property type="match status" value="1"/>
</dbReference>